<comment type="subcellular location">
    <subcellularLocation>
        <location evidence="1">Cytoplasm</location>
    </subcellularLocation>
</comment>
<comment type="caution">
    <text evidence="7">The sequence shown here is derived from an EMBL/GenBank/DDBJ whole genome shotgun (WGS) entry which is preliminary data.</text>
</comment>
<dbReference type="Pfam" id="PF00622">
    <property type="entry name" value="SPRY"/>
    <property type="match status" value="1"/>
</dbReference>
<dbReference type="GO" id="GO:0005737">
    <property type="term" value="C:cytoplasm"/>
    <property type="evidence" value="ECO:0007669"/>
    <property type="project" value="UniProtKB-SubCell"/>
</dbReference>
<feature type="compositionally biased region" description="Low complexity" evidence="4">
    <location>
        <begin position="81"/>
        <end position="91"/>
    </location>
</feature>
<feature type="domain" description="SOCS box" evidence="6">
    <location>
        <begin position="391"/>
        <end position="438"/>
    </location>
</feature>
<dbReference type="STRING" id="2018661.A0A2A2KUU1"/>
<name>A0A2A2KUU1_9BILA</name>
<dbReference type="EMBL" id="LIAE01007662">
    <property type="protein sequence ID" value="PAV77721.1"/>
    <property type="molecule type" value="Genomic_DNA"/>
</dbReference>
<dbReference type="SMART" id="SM00969">
    <property type="entry name" value="SOCS_box"/>
    <property type="match status" value="1"/>
</dbReference>
<dbReference type="FunFam" id="2.60.120.920:FF:000007">
    <property type="entry name" value="SPRY domain-containing SOCS box protein 1"/>
    <property type="match status" value="1"/>
</dbReference>
<dbReference type="InterPro" id="IPR013320">
    <property type="entry name" value="ConA-like_dom_sf"/>
</dbReference>
<evidence type="ECO:0000259" key="5">
    <source>
        <dbReference type="PROSITE" id="PS50188"/>
    </source>
</evidence>
<feature type="region of interest" description="Disordered" evidence="4">
    <location>
        <begin position="24"/>
        <end position="64"/>
    </location>
</feature>
<keyword evidence="8" id="KW-1185">Reference proteome</keyword>
<dbReference type="InterPro" id="IPR050672">
    <property type="entry name" value="FBXO45-Fsn/SPSB_families"/>
</dbReference>
<feature type="domain" description="B30.2/SPRY" evidence="5">
    <location>
        <begin position="132"/>
        <end position="332"/>
    </location>
</feature>
<dbReference type="InterPro" id="IPR001496">
    <property type="entry name" value="SOCS_box"/>
</dbReference>
<protein>
    <recommendedName>
        <fullName evidence="9">B30.2/SPRY domain-containing protein</fullName>
    </recommendedName>
</protein>
<dbReference type="GO" id="GO:0019005">
    <property type="term" value="C:SCF ubiquitin ligase complex"/>
    <property type="evidence" value="ECO:0007669"/>
    <property type="project" value="TreeGrafter"/>
</dbReference>
<dbReference type="FunFam" id="1.10.750.20:FF:000001">
    <property type="entry name" value="Ankyrin repeat and SOCS box containing 1"/>
    <property type="match status" value="1"/>
</dbReference>
<gene>
    <name evidence="7" type="ORF">WR25_16367</name>
</gene>
<feature type="compositionally biased region" description="Basic residues" evidence="4">
    <location>
        <begin position="103"/>
        <end position="112"/>
    </location>
</feature>
<keyword evidence="3" id="KW-0963">Cytoplasm</keyword>
<dbReference type="PROSITE" id="PS50225">
    <property type="entry name" value="SOCS"/>
    <property type="match status" value="1"/>
</dbReference>
<evidence type="ECO:0000256" key="4">
    <source>
        <dbReference type="SAM" id="MobiDB-lite"/>
    </source>
</evidence>
<dbReference type="GO" id="GO:0035556">
    <property type="term" value="P:intracellular signal transduction"/>
    <property type="evidence" value="ECO:0007669"/>
    <property type="project" value="InterPro"/>
</dbReference>
<evidence type="ECO:0000313" key="7">
    <source>
        <dbReference type="EMBL" id="PAV77721.1"/>
    </source>
</evidence>
<dbReference type="PANTHER" id="PTHR12245:SF11">
    <property type="entry name" value="PROTEIN GUSTAVUS"/>
    <property type="match status" value="1"/>
</dbReference>
<dbReference type="AlphaFoldDB" id="A0A2A2KUU1"/>
<dbReference type="InterPro" id="IPR003877">
    <property type="entry name" value="SPRY_dom"/>
</dbReference>
<dbReference type="InterPro" id="IPR036036">
    <property type="entry name" value="SOCS_box-like_dom_sf"/>
</dbReference>
<dbReference type="PANTHER" id="PTHR12245">
    <property type="entry name" value="SPRY DOMAIN CONTAINING SOCS BOX PROTEIN"/>
    <property type="match status" value="1"/>
</dbReference>
<evidence type="ECO:0000259" key="6">
    <source>
        <dbReference type="PROSITE" id="PS50225"/>
    </source>
</evidence>
<dbReference type="InterPro" id="IPR043136">
    <property type="entry name" value="B30.2/SPRY_sf"/>
</dbReference>
<evidence type="ECO:0000256" key="3">
    <source>
        <dbReference type="ARBA" id="ARBA00022490"/>
    </source>
</evidence>
<dbReference type="PROSITE" id="PS50188">
    <property type="entry name" value="B302_SPRY"/>
    <property type="match status" value="1"/>
</dbReference>
<feature type="non-terminal residue" evidence="7">
    <location>
        <position position="1"/>
    </location>
</feature>
<dbReference type="Gene3D" id="1.10.750.20">
    <property type="entry name" value="SOCS box"/>
    <property type="match status" value="1"/>
</dbReference>
<organism evidence="7 8">
    <name type="scientific">Diploscapter pachys</name>
    <dbReference type="NCBI Taxonomy" id="2018661"/>
    <lineage>
        <taxon>Eukaryota</taxon>
        <taxon>Metazoa</taxon>
        <taxon>Ecdysozoa</taxon>
        <taxon>Nematoda</taxon>
        <taxon>Chromadorea</taxon>
        <taxon>Rhabditida</taxon>
        <taxon>Rhabditina</taxon>
        <taxon>Rhabditomorpha</taxon>
        <taxon>Rhabditoidea</taxon>
        <taxon>Rhabditidae</taxon>
        <taxon>Diploscapter</taxon>
    </lineage>
</organism>
<evidence type="ECO:0000256" key="2">
    <source>
        <dbReference type="ARBA" id="ARBA00010910"/>
    </source>
</evidence>
<comment type="similarity">
    <text evidence="2">Belongs to the SPSB family.</text>
</comment>
<sequence>SAKFDAGQNQRQGTSITSMMGARQSVHGFNNPNSNPNPIQQNGENHGFQASPADVCSSGTGASTSTASTGINGFGSMFGQGSSSGASSSAGRINAADDEQRKRAAARSRFHRSLSPAHPHAINCGLDDLMPPLRFDVLMSMQAPSPDAQHMHSWNPDDRSLNIFVKEDDKFTFHRHPVAQSTDCIRGKMGYSRGFHVWQLEWPQRQRGTHAVVGVATKAAALHAVGYTSLIGTNCESYGWDLTRNECHHDSKNCAPWPYPSPAILNSSHYQVSDKFYCILDMDEGYLAFATDEKYLGVAFRNLKGKSLYPIVSAVWGHCEITMKYMGGLDPSDRSLSRPRELLPFSPLSPWVPQPPQSSRYVPVPWVHFSPSPARSLSAALNQSQQSDQNPLNSLFAEPASLMDLCRRQIRIQMGRHRFDRMHELKLPLKLQRYLLYQ</sequence>
<dbReference type="OrthoDB" id="5547302at2759"/>
<dbReference type="Pfam" id="PF07525">
    <property type="entry name" value="SOCS_box"/>
    <property type="match status" value="1"/>
</dbReference>
<dbReference type="InterPro" id="IPR001870">
    <property type="entry name" value="B30.2/SPRY"/>
</dbReference>
<accession>A0A2A2KUU1</accession>
<reference evidence="7 8" key="1">
    <citation type="journal article" date="2017" name="Curr. Biol.">
        <title>Genome architecture and evolution of a unichromosomal asexual nematode.</title>
        <authorList>
            <person name="Fradin H."/>
            <person name="Zegar C."/>
            <person name="Gutwein M."/>
            <person name="Lucas J."/>
            <person name="Kovtun M."/>
            <person name="Corcoran D."/>
            <person name="Baugh L.R."/>
            <person name="Kiontke K."/>
            <person name="Gunsalus K."/>
            <person name="Fitch D.H."/>
            <person name="Piano F."/>
        </authorList>
    </citation>
    <scope>NUCLEOTIDE SEQUENCE [LARGE SCALE GENOMIC DNA]</scope>
    <source>
        <strain evidence="7">PF1309</strain>
    </source>
</reference>
<evidence type="ECO:0008006" key="9">
    <source>
        <dbReference type="Google" id="ProtNLM"/>
    </source>
</evidence>
<dbReference type="GO" id="GO:0043161">
    <property type="term" value="P:proteasome-mediated ubiquitin-dependent protein catabolic process"/>
    <property type="evidence" value="ECO:0007669"/>
    <property type="project" value="TreeGrafter"/>
</dbReference>
<evidence type="ECO:0000313" key="8">
    <source>
        <dbReference type="Proteomes" id="UP000218231"/>
    </source>
</evidence>
<dbReference type="Proteomes" id="UP000218231">
    <property type="component" value="Unassembled WGS sequence"/>
</dbReference>
<dbReference type="CDD" id="cd12906">
    <property type="entry name" value="SPRY_SOCS1-2-4"/>
    <property type="match status" value="1"/>
</dbReference>
<dbReference type="SUPFAM" id="SSF49899">
    <property type="entry name" value="Concanavalin A-like lectins/glucanases"/>
    <property type="match status" value="1"/>
</dbReference>
<evidence type="ECO:0000256" key="1">
    <source>
        <dbReference type="ARBA" id="ARBA00004496"/>
    </source>
</evidence>
<proteinExistence type="inferred from homology"/>
<dbReference type="SUPFAM" id="SSF158235">
    <property type="entry name" value="SOCS box-like"/>
    <property type="match status" value="1"/>
</dbReference>
<feature type="region of interest" description="Disordered" evidence="4">
    <location>
        <begin position="81"/>
        <end position="112"/>
    </location>
</feature>
<dbReference type="SMART" id="SM00449">
    <property type="entry name" value="SPRY"/>
    <property type="match status" value="1"/>
</dbReference>
<dbReference type="Gene3D" id="2.60.120.920">
    <property type="match status" value="1"/>
</dbReference>